<gene>
    <name evidence="9" type="ORF">DET48_1586</name>
</gene>
<dbReference type="AlphaFoldDB" id="A0A2J8GK73"/>
<dbReference type="InterPro" id="IPR037185">
    <property type="entry name" value="EmrE-like"/>
</dbReference>
<dbReference type="InterPro" id="IPR045324">
    <property type="entry name" value="Small_multidrug_res"/>
</dbReference>
<dbReference type="EMBL" id="QLTR01000058">
    <property type="protein sequence ID" value="RAS53369.1"/>
    <property type="molecule type" value="Genomic_DNA"/>
</dbReference>
<sequence>MLALPPLATLMIAILLEVLATSYLPKTNQFTSVFVTVGVLITYALAFYFLSVTVHAMSLGIAYAIWCGVGIVLVASISWLVYGQKLDVYAIVGMSFILMGTVIINVYSTSVNH</sequence>
<reference evidence="9 10" key="1">
    <citation type="submission" date="2018-06" db="EMBL/GenBank/DDBJ databases">
        <title>Freshwater and sediment microbial communities from various areas in North America, analyzing microbe dynamics in response to fracking.</title>
        <authorList>
            <person name="Lamendella R."/>
        </authorList>
    </citation>
    <scope>NUCLEOTIDE SEQUENCE [LARGE SCALE GENOMIC DNA]</scope>
    <source>
        <strain evidence="9 10">99A</strain>
    </source>
</reference>
<name>A0A2J8GK73_VIBDI</name>
<keyword evidence="6" id="KW-0472">Membrane</keyword>
<keyword evidence="2" id="KW-0813">Transport</keyword>
<keyword evidence="3" id="KW-1003">Cell membrane</keyword>
<protein>
    <submittedName>
        <fullName evidence="9">Small multidrug resistance pump</fullName>
    </submittedName>
</protein>
<dbReference type="PANTHER" id="PTHR30561:SF1">
    <property type="entry name" value="MULTIDRUG TRANSPORTER EMRE"/>
    <property type="match status" value="1"/>
</dbReference>
<dbReference type="GO" id="GO:0015220">
    <property type="term" value="F:choline transmembrane transporter activity"/>
    <property type="evidence" value="ECO:0007669"/>
    <property type="project" value="TreeGrafter"/>
</dbReference>
<keyword evidence="5" id="KW-1133">Transmembrane helix</keyword>
<dbReference type="GO" id="GO:0015199">
    <property type="term" value="F:amino-acid betaine transmembrane transporter activity"/>
    <property type="evidence" value="ECO:0007669"/>
    <property type="project" value="TreeGrafter"/>
</dbReference>
<evidence type="ECO:0000256" key="1">
    <source>
        <dbReference type="ARBA" id="ARBA00004651"/>
    </source>
</evidence>
<dbReference type="GO" id="GO:0015297">
    <property type="term" value="F:antiporter activity"/>
    <property type="evidence" value="ECO:0007669"/>
    <property type="project" value="TreeGrafter"/>
</dbReference>
<dbReference type="PANTHER" id="PTHR30561">
    <property type="entry name" value="SMR FAMILY PROTON-DEPENDENT DRUG EFFLUX TRANSPORTER SUGE"/>
    <property type="match status" value="1"/>
</dbReference>
<comment type="similarity">
    <text evidence="7 8">Belongs to the drug/metabolite transporter (DMT) superfamily. Small multidrug resistance (SMR) (TC 2.A.7.1) family.</text>
</comment>
<evidence type="ECO:0000256" key="2">
    <source>
        <dbReference type="ARBA" id="ARBA00022448"/>
    </source>
</evidence>
<evidence type="ECO:0000313" key="10">
    <source>
        <dbReference type="Proteomes" id="UP000248729"/>
    </source>
</evidence>
<comment type="caution">
    <text evidence="9">The sequence shown here is derived from an EMBL/GenBank/DDBJ whole genome shotgun (WGS) entry which is preliminary data.</text>
</comment>
<proteinExistence type="inferred from homology"/>
<dbReference type="RefSeq" id="WP_102942513.1">
    <property type="nucleotide sequence ID" value="NZ_QLTR01000058.1"/>
</dbReference>
<dbReference type="Gene3D" id="1.10.3730.20">
    <property type="match status" value="1"/>
</dbReference>
<comment type="subcellular location">
    <subcellularLocation>
        <location evidence="1 8">Cell membrane</location>
        <topology evidence="1 8">Multi-pass membrane protein</topology>
    </subcellularLocation>
</comment>
<dbReference type="SUPFAM" id="SSF103481">
    <property type="entry name" value="Multidrug resistance efflux transporter EmrE"/>
    <property type="match status" value="1"/>
</dbReference>
<dbReference type="Proteomes" id="UP000248729">
    <property type="component" value="Unassembled WGS sequence"/>
</dbReference>
<keyword evidence="4 8" id="KW-0812">Transmembrane</keyword>
<dbReference type="Pfam" id="PF00893">
    <property type="entry name" value="Multi_Drug_Res"/>
    <property type="match status" value="1"/>
</dbReference>
<evidence type="ECO:0000256" key="3">
    <source>
        <dbReference type="ARBA" id="ARBA00022475"/>
    </source>
</evidence>
<dbReference type="InterPro" id="IPR000390">
    <property type="entry name" value="Small_drug/metabolite_transptr"/>
</dbReference>
<accession>A0A2J8GK73</accession>
<evidence type="ECO:0000256" key="6">
    <source>
        <dbReference type="ARBA" id="ARBA00023136"/>
    </source>
</evidence>
<dbReference type="STRING" id="1348635.GCA_000740015_01105"/>
<dbReference type="GO" id="GO:0031460">
    <property type="term" value="P:glycine betaine transport"/>
    <property type="evidence" value="ECO:0007669"/>
    <property type="project" value="TreeGrafter"/>
</dbReference>
<evidence type="ECO:0000256" key="5">
    <source>
        <dbReference type="ARBA" id="ARBA00022989"/>
    </source>
</evidence>
<dbReference type="GO" id="GO:0005886">
    <property type="term" value="C:plasma membrane"/>
    <property type="evidence" value="ECO:0007669"/>
    <property type="project" value="UniProtKB-SubCell"/>
</dbReference>
<evidence type="ECO:0000256" key="8">
    <source>
        <dbReference type="RuleBase" id="RU003942"/>
    </source>
</evidence>
<evidence type="ECO:0000256" key="7">
    <source>
        <dbReference type="ARBA" id="ARBA00038032"/>
    </source>
</evidence>
<evidence type="ECO:0000313" key="9">
    <source>
        <dbReference type="EMBL" id="RAS53369.1"/>
    </source>
</evidence>
<evidence type="ECO:0000256" key="4">
    <source>
        <dbReference type="ARBA" id="ARBA00022692"/>
    </source>
</evidence>
<organism evidence="9 10">
    <name type="scientific">Vibrio diazotrophicus</name>
    <dbReference type="NCBI Taxonomy" id="685"/>
    <lineage>
        <taxon>Bacteria</taxon>
        <taxon>Pseudomonadati</taxon>
        <taxon>Pseudomonadota</taxon>
        <taxon>Gammaproteobacteria</taxon>
        <taxon>Vibrionales</taxon>
        <taxon>Vibrionaceae</taxon>
        <taxon>Vibrio</taxon>
    </lineage>
</organism>